<keyword evidence="7" id="KW-0274">FAD</keyword>
<dbReference type="PIRSF" id="PIRSF000350">
    <property type="entry name" value="Mercury_reductase_MerA"/>
    <property type="match status" value="1"/>
</dbReference>
<keyword evidence="11" id="KW-0676">Redox-active center</keyword>
<dbReference type="PROSITE" id="PS00076">
    <property type="entry name" value="PYRIDINE_REDOX_1"/>
    <property type="match status" value="1"/>
</dbReference>
<dbReference type="Pfam" id="PF02852">
    <property type="entry name" value="Pyr_redox_dim"/>
    <property type="match status" value="1"/>
</dbReference>
<feature type="domain" description="Pyridine nucleotide-disulphide oxidoreductase dimerisation" evidence="12">
    <location>
        <begin position="346"/>
        <end position="455"/>
    </location>
</feature>
<protein>
    <recommendedName>
        <fullName evidence="4">Dihydrolipoyl dehydrogenase</fullName>
    </recommendedName>
</protein>
<dbReference type="GO" id="GO:0005737">
    <property type="term" value="C:cytoplasm"/>
    <property type="evidence" value="ECO:0007669"/>
    <property type="project" value="UniProtKB-SubCell"/>
</dbReference>
<evidence type="ECO:0000256" key="7">
    <source>
        <dbReference type="ARBA" id="ARBA00022827"/>
    </source>
</evidence>
<evidence type="ECO:0000256" key="11">
    <source>
        <dbReference type="ARBA" id="ARBA00023284"/>
    </source>
</evidence>
<comment type="similarity">
    <text evidence="3">Belongs to the class-I pyridine nucleotide-disulfide oxidoreductase family.</text>
</comment>
<dbReference type="InterPro" id="IPR023753">
    <property type="entry name" value="FAD/NAD-binding_dom"/>
</dbReference>
<dbReference type="InterPro" id="IPR050151">
    <property type="entry name" value="Class-I_Pyr_Nuc-Dis_Oxidored"/>
</dbReference>
<evidence type="ECO:0000256" key="6">
    <source>
        <dbReference type="ARBA" id="ARBA00022630"/>
    </source>
</evidence>
<dbReference type="SUPFAM" id="SSF55424">
    <property type="entry name" value="FAD/NAD-linked reductases, dimerisation (C-terminal) domain"/>
    <property type="match status" value="1"/>
</dbReference>
<dbReference type="AlphaFoldDB" id="A0A3B1AJV1"/>
<dbReference type="InterPro" id="IPR036188">
    <property type="entry name" value="FAD/NAD-bd_sf"/>
</dbReference>
<dbReference type="InterPro" id="IPR001100">
    <property type="entry name" value="Pyr_nuc-diS_OxRdtase"/>
</dbReference>
<comment type="cofactor">
    <cofactor evidence="1">
        <name>FAD</name>
        <dbReference type="ChEBI" id="CHEBI:57692"/>
    </cofactor>
</comment>
<dbReference type="InterPro" id="IPR012999">
    <property type="entry name" value="Pyr_OxRdtase_I_AS"/>
</dbReference>
<dbReference type="PRINTS" id="PR00411">
    <property type="entry name" value="PNDRDTASEI"/>
</dbReference>
<dbReference type="GO" id="GO:0004148">
    <property type="term" value="F:dihydrolipoyl dehydrogenase (NADH) activity"/>
    <property type="evidence" value="ECO:0007669"/>
    <property type="project" value="InterPro"/>
</dbReference>
<dbReference type="PANTHER" id="PTHR22912">
    <property type="entry name" value="DISULFIDE OXIDOREDUCTASE"/>
    <property type="match status" value="1"/>
</dbReference>
<sequence length="467" mass="49992">MENFDVIIIGAGPAGYVAAIRCAQLGKKTAIINKSSSLGGTCLNVGCIPSKALLESSELYSQVQSELQQHGINVAQVSLDLAVSQQRKQKIVTDLTSGISLLMKSNAISVYHGEAILETETQVSIKLTSGSNTMITASNIILAPGSKPAVLKSALVDDNLIVDSTGALTFEAVPESLAIIGAGVIGVELGSVWQRYGSKVVVYEFLDSLLPIADHEVSQQATKLLKKQGLEFHFASQVTATEIDGDKVKLSYKDSTGEHSKIFNKVLVATGRIANTNKLCSNKVKLNIDEKGFIKVDAQCKTNIDTIYAIGDAVRGPMLAHKASGEAIMVAELISGNFAKVNYDIIPFIIYTHPEIAWCGATEQQLKQNNIAYNVGKFHFMANGRAKAAAETDGFIKIIADKKTDRILGVHMIGSKVSELIMQAVIAMEFNASSEDLALTMFAHPTLSEALHEAASDVSNTAIHSIR</sequence>
<evidence type="ECO:0000256" key="9">
    <source>
        <dbReference type="ARBA" id="ARBA00023027"/>
    </source>
</evidence>
<evidence type="ECO:0000256" key="1">
    <source>
        <dbReference type="ARBA" id="ARBA00001974"/>
    </source>
</evidence>
<evidence type="ECO:0000259" key="13">
    <source>
        <dbReference type="Pfam" id="PF07992"/>
    </source>
</evidence>
<evidence type="ECO:0000256" key="2">
    <source>
        <dbReference type="ARBA" id="ARBA00004496"/>
    </source>
</evidence>
<dbReference type="InterPro" id="IPR006258">
    <property type="entry name" value="Lipoamide_DH"/>
</dbReference>
<accession>A0A3B1AJV1</accession>
<feature type="domain" description="FAD/NAD(P)-binding" evidence="13">
    <location>
        <begin position="4"/>
        <end position="327"/>
    </location>
</feature>
<dbReference type="Gene3D" id="3.50.50.60">
    <property type="entry name" value="FAD/NAD(P)-binding domain"/>
    <property type="match status" value="2"/>
</dbReference>
<dbReference type="GO" id="GO:0006103">
    <property type="term" value="P:2-oxoglutarate metabolic process"/>
    <property type="evidence" value="ECO:0007669"/>
    <property type="project" value="TreeGrafter"/>
</dbReference>
<evidence type="ECO:0000256" key="10">
    <source>
        <dbReference type="ARBA" id="ARBA00023157"/>
    </source>
</evidence>
<dbReference type="PRINTS" id="PR00368">
    <property type="entry name" value="FADPNR"/>
</dbReference>
<dbReference type="InterPro" id="IPR004099">
    <property type="entry name" value="Pyr_nucl-diS_OxRdtase_dimer"/>
</dbReference>
<gene>
    <name evidence="14" type="ORF">MNBD_GAMMA22-1594</name>
</gene>
<dbReference type="Gene3D" id="3.30.390.30">
    <property type="match status" value="1"/>
</dbReference>
<keyword evidence="10" id="KW-1015">Disulfide bond</keyword>
<reference evidence="14" key="1">
    <citation type="submission" date="2018-06" db="EMBL/GenBank/DDBJ databases">
        <authorList>
            <person name="Zhirakovskaya E."/>
        </authorList>
    </citation>
    <scope>NUCLEOTIDE SEQUENCE</scope>
</reference>
<dbReference type="PANTHER" id="PTHR22912:SF224">
    <property type="entry name" value="DIHYDROLIPOYL DEHYDROGENASE"/>
    <property type="match status" value="1"/>
</dbReference>
<dbReference type="FunFam" id="3.30.390.30:FF:000001">
    <property type="entry name" value="Dihydrolipoyl dehydrogenase"/>
    <property type="match status" value="1"/>
</dbReference>
<evidence type="ECO:0000259" key="12">
    <source>
        <dbReference type="Pfam" id="PF02852"/>
    </source>
</evidence>
<proteinExistence type="inferred from homology"/>
<evidence type="ECO:0000256" key="8">
    <source>
        <dbReference type="ARBA" id="ARBA00023002"/>
    </source>
</evidence>
<keyword evidence="5" id="KW-0963">Cytoplasm</keyword>
<evidence type="ECO:0000256" key="3">
    <source>
        <dbReference type="ARBA" id="ARBA00007532"/>
    </source>
</evidence>
<keyword evidence="8 14" id="KW-0560">Oxidoreductase</keyword>
<dbReference type="EMBL" id="UOFS01000038">
    <property type="protein sequence ID" value="VAW98639.1"/>
    <property type="molecule type" value="Genomic_DNA"/>
</dbReference>
<dbReference type="NCBIfam" id="TIGR01350">
    <property type="entry name" value="lipoamide_DH"/>
    <property type="match status" value="1"/>
</dbReference>
<keyword evidence="6" id="KW-0285">Flavoprotein</keyword>
<name>A0A3B1AJV1_9ZZZZ</name>
<evidence type="ECO:0000256" key="5">
    <source>
        <dbReference type="ARBA" id="ARBA00022490"/>
    </source>
</evidence>
<evidence type="ECO:0000313" key="14">
    <source>
        <dbReference type="EMBL" id="VAW98639.1"/>
    </source>
</evidence>
<keyword evidence="9" id="KW-0520">NAD</keyword>
<evidence type="ECO:0000256" key="4">
    <source>
        <dbReference type="ARBA" id="ARBA00016961"/>
    </source>
</evidence>
<organism evidence="14">
    <name type="scientific">hydrothermal vent metagenome</name>
    <dbReference type="NCBI Taxonomy" id="652676"/>
    <lineage>
        <taxon>unclassified sequences</taxon>
        <taxon>metagenomes</taxon>
        <taxon>ecological metagenomes</taxon>
    </lineage>
</organism>
<dbReference type="SUPFAM" id="SSF51905">
    <property type="entry name" value="FAD/NAD(P)-binding domain"/>
    <property type="match status" value="1"/>
</dbReference>
<dbReference type="GO" id="GO:0050660">
    <property type="term" value="F:flavin adenine dinucleotide binding"/>
    <property type="evidence" value="ECO:0007669"/>
    <property type="project" value="InterPro"/>
</dbReference>
<dbReference type="InterPro" id="IPR016156">
    <property type="entry name" value="FAD/NAD-linked_Rdtase_dimer_sf"/>
</dbReference>
<comment type="subcellular location">
    <subcellularLocation>
        <location evidence="2">Cytoplasm</location>
    </subcellularLocation>
</comment>
<dbReference type="Pfam" id="PF07992">
    <property type="entry name" value="Pyr_redox_2"/>
    <property type="match status" value="1"/>
</dbReference>